<proteinExistence type="predicted"/>
<dbReference type="Gramene" id="TraesCLE_scaffold_012258_01G000100.1">
    <property type="protein sequence ID" value="TraesCLE_scaffold_012258_01G000100.1"/>
    <property type="gene ID" value="TraesCLE_scaffold_012258_01G000100"/>
</dbReference>
<dbReference type="Gramene" id="TraesLDM1A03G00102260.1">
    <property type="protein sequence ID" value="TraesLDM1A03G00102260.1"/>
    <property type="gene ID" value="TraesLDM1A03G00102260"/>
</dbReference>
<keyword evidence="1" id="KW-0732">Signal</keyword>
<feature type="signal peptide" evidence="1">
    <location>
        <begin position="1"/>
        <end position="28"/>
    </location>
</feature>
<dbReference type="Gramene" id="TraesROB_scaffold_083093_01G000100.1">
    <property type="protein sequence ID" value="TraesROB_scaffold_083093_01G000100.1"/>
    <property type="gene ID" value="TraesROB_scaffold_083093_01G000100"/>
</dbReference>
<keyword evidence="3" id="KW-1185">Reference proteome</keyword>
<reference evidence="2" key="1">
    <citation type="submission" date="2018-08" db="EMBL/GenBank/DDBJ databases">
        <authorList>
            <person name="Rossello M."/>
        </authorList>
    </citation>
    <scope>NUCLEOTIDE SEQUENCE [LARGE SCALE GENOMIC DNA]</scope>
    <source>
        <strain evidence="2">cv. Chinese Spring</strain>
    </source>
</reference>
<dbReference type="Gramene" id="TraesNOR1A03G00102950.1">
    <property type="protein sequence ID" value="TraesNOR1A03G00102950.1"/>
    <property type="gene ID" value="TraesNOR1A03G00102950"/>
</dbReference>
<dbReference type="Gramene" id="TraesWEE_scaffold_114076_01G000100.1">
    <property type="protein sequence ID" value="TraesWEE_scaffold_114076_01G000100.1"/>
    <property type="gene ID" value="TraesWEE_scaffold_114076_01G000100"/>
</dbReference>
<feature type="chain" id="PRO_5017200875" description="Knottin scorpion toxin-like domain-containing protein" evidence="1">
    <location>
        <begin position="29"/>
        <end position="78"/>
    </location>
</feature>
<organism evidence="2">
    <name type="scientific">Triticum aestivum</name>
    <name type="common">Wheat</name>
    <dbReference type="NCBI Taxonomy" id="4565"/>
    <lineage>
        <taxon>Eukaryota</taxon>
        <taxon>Viridiplantae</taxon>
        <taxon>Streptophyta</taxon>
        <taxon>Embryophyta</taxon>
        <taxon>Tracheophyta</taxon>
        <taxon>Spermatophyta</taxon>
        <taxon>Magnoliopsida</taxon>
        <taxon>Liliopsida</taxon>
        <taxon>Poales</taxon>
        <taxon>Poaceae</taxon>
        <taxon>BOP clade</taxon>
        <taxon>Pooideae</taxon>
        <taxon>Triticodae</taxon>
        <taxon>Triticeae</taxon>
        <taxon>Triticinae</taxon>
        <taxon>Triticum</taxon>
    </lineage>
</organism>
<dbReference type="Gramene" id="TraesJAG1A03G00102010.1">
    <property type="protein sequence ID" value="TraesJAG1A03G00102010.1"/>
    <property type="gene ID" value="TraesJAG1A03G00102010"/>
</dbReference>
<reference evidence="2" key="2">
    <citation type="submission" date="2018-10" db="UniProtKB">
        <authorList>
            <consortium name="EnsemblPlants"/>
        </authorList>
    </citation>
    <scope>IDENTIFICATION</scope>
</reference>
<evidence type="ECO:0000313" key="2">
    <source>
        <dbReference type="EnsemblPlants" id="TraesCS1A02G214800.1"/>
    </source>
</evidence>
<dbReference type="Gramene" id="TraesPARA_EIv1.0_0049270.1">
    <property type="protein sequence ID" value="TraesPARA_EIv1.0_0049270.1.CDS"/>
    <property type="gene ID" value="TraesPARA_EIv1.0_0049270"/>
</dbReference>
<protein>
    <recommendedName>
        <fullName evidence="4">Knottin scorpion toxin-like domain-containing protein</fullName>
    </recommendedName>
</protein>
<accession>A0A3B5Y052</accession>
<dbReference type="Proteomes" id="UP000019116">
    <property type="component" value="Chromosome 1A"/>
</dbReference>
<dbReference type="Gramene" id="TraesSYM1A03G00105010.1">
    <property type="protein sequence ID" value="TraesSYM1A03G00105010.1"/>
    <property type="gene ID" value="TraesSYM1A03G00105010"/>
</dbReference>
<dbReference type="EnsemblPlants" id="TraesCS1A02G214800.1">
    <property type="protein sequence ID" value="TraesCS1A02G214800.1"/>
    <property type="gene ID" value="TraesCS1A02G214800"/>
</dbReference>
<dbReference type="OMA" id="PESCYPM"/>
<name>A0A3B5Y052_WHEAT</name>
<dbReference type="Gramene" id="TraesLAC1A03G00104490.1">
    <property type="protein sequence ID" value="TraesLAC1A03G00104490.1"/>
    <property type="gene ID" value="TraesLAC1A03G00104490"/>
</dbReference>
<dbReference type="Gramene" id="TraesCAD_scaffold_039744_01G000100.1">
    <property type="protein sequence ID" value="TraesCAD_scaffold_039744_01G000100.1"/>
    <property type="gene ID" value="TraesCAD_scaffold_039744_01G000100"/>
</dbReference>
<dbReference type="AlphaFoldDB" id="A0A3B5Y052"/>
<dbReference type="SMR" id="A0A3B5Y052"/>
<dbReference type="Gramene" id="TraesARI1A03G00104020.1">
    <property type="protein sequence ID" value="TraesARI1A03G00104020.1"/>
    <property type="gene ID" value="TraesARI1A03G00104020"/>
</dbReference>
<dbReference type="Gramene" id="TraesMAC1A03G00103540.1">
    <property type="protein sequence ID" value="TraesMAC1A03G00103540.1"/>
    <property type="gene ID" value="TraesMAC1A03G00103540"/>
</dbReference>
<evidence type="ECO:0000256" key="1">
    <source>
        <dbReference type="SAM" id="SignalP"/>
    </source>
</evidence>
<evidence type="ECO:0000313" key="3">
    <source>
        <dbReference type="Proteomes" id="UP000019116"/>
    </source>
</evidence>
<dbReference type="Gramene" id="TraesCS1A02G214800.1">
    <property type="protein sequence ID" value="TraesCS1A02G214800.1"/>
    <property type="gene ID" value="TraesCS1A02G214800"/>
</dbReference>
<evidence type="ECO:0008006" key="4">
    <source>
        <dbReference type="Google" id="ProtNLM"/>
    </source>
</evidence>
<dbReference type="Gramene" id="TraesRN1A0100609100.1">
    <property type="protein sequence ID" value="TraesRN1A0100609100.1"/>
    <property type="gene ID" value="TraesRN1A0100609100"/>
</dbReference>
<dbReference type="Gramene" id="TraesSTA1A03G00102370.1">
    <property type="protein sequence ID" value="TraesSTA1A03G00102370.1"/>
    <property type="gene ID" value="TraesSTA1A03G00102370"/>
</dbReference>
<sequence length="78" mass="8691">MATFKMNLGPFFLVALMVLATIVSPCHANNEIHADAIPLPESCYPMKFPKCTNKACYKYCINPGGYCKDVDYCCCPME</sequence>
<dbReference type="Gramene" id="TraesCS1A03G0565500.1">
    <property type="protein sequence ID" value="TraesCS1A03G0565500.1.CDS"/>
    <property type="gene ID" value="TraesCS1A03G0565500"/>
</dbReference>